<keyword evidence="3" id="KW-1185">Reference proteome</keyword>
<protein>
    <submittedName>
        <fullName evidence="2">Uncharacterized protein</fullName>
    </submittedName>
</protein>
<keyword evidence="1" id="KW-0472">Membrane</keyword>
<gene>
    <name evidence="2" type="ORF">FMEXI_6264</name>
</gene>
<evidence type="ECO:0000256" key="1">
    <source>
        <dbReference type="SAM" id="Phobius"/>
    </source>
</evidence>
<proteinExistence type="predicted"/>
<organism evidence="2 3">
    <name type="scientific">Fusarium mexicanum</name>
    <dbReference type="NCBI Taxonomy" id="751941"/>
    <lineage>
        <taxon>Eukaryota</taxon>
        <taxon>Fungi</taxon>
        <taxon>Dikarya</taxon>
        <taxon>Ascomycota</taxon>
        <taxon>Pezizomycotina</taxon>
        <taxon>Sordariomycetes</taxon>
        <taxon>Hypocreomycetidae</taxon>
        <taxon>Hypocreales</taxon>
        <taxon>Nectriaceae</taxon>
        <taxon>Fusarium</taxon>
        <taxon>Fusarium fujikuroi species complex</taxon>
    </lineage>
</organism>
<dbReference type="Proteomes" id="UP000522262">
    <property type="component" value="Unassembled WGS sequence"/>
</dbReference>
<accession>A0A8H5IYI3</accession>
<keyword evidence="1" id="KW-1133">Transmembrane helix</keyword>
<dbReference type="EMBL" id="JAAOAM010000129">
    <property type="protein sequence ID" value="KAF5545006.1"/>
    <property type="molecule type" value="Genomic_DNA"/>
</dbReference>
<comment type="caution">
    <text evidence="2">The sequence shown here is derived from an EMBL/GenBank/DDBJ whole genome shotgun (WGS) entry which is preliminary data.</text>
</comment>
<dbReference type="AlphaFoldDB" id="A0A8H5IYI3"/>
<reference evidence="2 3" key="1">
    <citation type="submission" date="2020-05" db="EMBL/GenBank/DDBJ databases">
        <title>Identification and distribution of gene clusters putatively required for synthesis of sphingolipid metabolism inhibitors in phylogenetically diverse species of the filamentous fungus Fusarium.</title>
        <authorList>
            <person name="Kim H.-S."/>
            <person name="Busman M."/>
            <person name="Brown D.W."/>
            <person name="Divon H."/>
            <person name="Uhlig S."/>
            <person name="Proctor R.H."/>
        </authorList>
    </citation>
    <scope>NUCLEOTIDE SEQUENCE [LARGE SCALE GENOMIC DNA]</scope>
    <source>
        <strain evidence="2 3">NRRL 53147</strain>
    </source>
</reference>
<evidence type="ECO:0000313" key="2">
    <source>
        <dbReference type="EMBL" id="KAF5545006.1"/>
    </source>
</evidence>
<name>A0A8H5IYI3_9HYPO</name>
<keyword evidence="1" id="KW-0812">Transmembrane</keyword>
<sequence length="124" mass="13263">MSLGPFGNQIFNTQESTHSPASSSPSAPLLPAYPPQSNQYVACIVLGLFFQGGDQGANSKPSCLVNVLDPSRSRSEIKALCYSILSDEVFSSFSSVFVIIITTTAAKVFIRTIMRKVVRISSAA</sequence>
<feature type="transmembrane region" description="Helical" evidence="1">
    <location>
        <begin position="89"/>
        <end position="110"/>
    </location>
</feature>
<evidence type="ECO:0000313" key="3">
    <source>
        <dbReference type="Proteomes" id="UP000522262"/>
    </source>
</evidence>